<dbReference type="EMBL" id="VXIS01000340">
    <property type="protein sequence ID" value="KAA8894425.1"/>
    <property type="molecule type" value="Genomic_DNA"/>
</dbReference>
<reference evidence="2 3" key="1">
    <citation type="submission" date="2019-09" db="EMBL/GenBank/DDBJ databases">
        <title>Draft genome of the ectomycorrhizal ascomycete Sphaerosporella brunnea.</title>
        <authorList>
            <consortium name="DOE Joint Genome Institute"/>
            <person name="Benucci G.M."/>
            <person name="Marozzi G."/>
            <person name="Antonielli L."/>
            <person name="Sanchez S."/>
            <person name="Marco P."/>
            <person name="Wang X."/>
            <person name="Falini L.B."/>
            <person name="Barry K."/>
            <person name="Haridas S."/>
            <person name="Lipzen A."/>
            <person name="Labutti K."/>
            <person name="Grigoriev I.V."/>
            <person name="Murat C."/>
            <person name="Martin F."/>
            <person name="Albertini E."/>
            <person name="Donnini D."/>
            <person name="Bonito G."/>
        </authorList>
    </citation>
    <scope>NUCLEOTIDE SEQUENCE [LARGE SCALE GENOMIC DNA]</scope>
    <source>
        <strain evidence="2 3">Sb_GMNB300</strain>
    </source>
</reference>
<organism evidence="2 3">
    <name type="scientific">Sphaerosporella brunnea</name>
    <dbReference type="NCBI Taxonomy" id="1250544"/>
    <lineage>
        <taxon>Eukaryota</taxon>
        <taxon>Fungi</taxon>
        <taxon>Dikarya</taxon>
        <taxon>Ascomycota</taxon>
        <taxon>Pezizomycotina</taxon>
        <taxon>Pezizomycetes</taxon>
        <taxon>Pezizales</taxon>
        <taxon>Pyronemataceae</taxon>
        <taxon>Sphaerosporella</taxon>
    </lineage>
</organism>
<evidence type="ECO:0000313" key="2">
    <source>
        <dbReference type="EMBL" id="KAA8894425.1"/>
    </source>
</evidence>
<comment type="caution">
    <text evidence="2">The sequence shown here is derived from an EMBL/GenBank/DDBJ whole genome shotgun (WGS) entry which is preliminary data.</text>
</comment>
<sequence>MDNRLQLVCNCHQCNGQTLQCPHGNGTQYLTITGADEHAAMTAVDQTIRDWPRDATFNQRMDAISAFVLSLQGVQAGGRGRPRGGGDARTRLFRVPTASSFMQTWDLTRMSKVQDLPAHLGALTPTPQFLDEHITNSAARPARADGAPDLNVRVLNRILCMVYLHQSYGRHFVALREQRAAGGGNAPVGAAGHIVNNALDRVLAELQALRASAALTRPLVRRWVNVGFNFRLCVAAYGPAILLLMTHLPEAFVARLAPTWSGGNSLPLRAGLEPTTPASPPPPLTPLLAGVRGNVHVINACGHLLEYAELQLWSVGKPSKSHPETWEVRPVAGHAKTQPGGPPPQVLLDCLAAMQCAIDCFYAEMEELEDGTDGSSSEEADERPKRKKTRAVVGSGGEEDSDFELE</sequence>
<dbReference type="AlphaFoldDB" id="A0A5J5EFG1"/>
<dbReference type="Proteomes" id="UP000326924">
    <property type="component" value="Unassembled WGS sequence"/>
</dbReference>
<evidence type="ECO:0000313" key="3">
    <source>
        <dbReference type="Proteomes" id="UP000326924"/>
    </source>
</evidence>
<name>A0A5J5EFG1_9PEZI</name>
<keyword evidence="3" id="KW-1185">Reference proteome</keyword>
<feature type="compositionally biased region" description="Acidic residues" evidence="1">
    <location>
        <begin position="367"/>
        <end position="381"/>
    </location>
</feature>
<feature type="compositionally biased region" description="Acidic residues" evidence="1">
    <location>
        <begin position="397"/>
        <end position="406"/>
    </location>
</feature>
<protein>
    <submittedName>
        <fullName evidence="2">Uncharacterized protein</fullName>
    </submittedName>
</protein>
<dbReference type="InParanoid" id="A0A5J5EFG1"/>
<gene>
    <name evidence="2" type="ORF">FN846DRAFT_1025075</name>
</gene>
<feature type="region of interest" description="Disordered" evidence="1">
    <location>
        <begin position="367"/>
        <end position="406"/>
    </location>
</feature>
<accession>A0A5J5EFG1</accession>
<evidence type="ECO:0000256" key="1">
    <source>
        <dbReference type="SAM" id="MobiDB-lite"/>
    </source>
</evidence>
<proteinExistence type="predicted"/>